<dbReference type="EMBL" id="VCDN01000046">
    <property type="protein sequence ID" value="MDX7988099.1"/>
    <property type="molecule type" value="Genomic_DNA"/>
</dbReference>
<evidence type="ECO:0000259" key="1">
    <source>
        <dbReference type="Pfam" id="PF06889"/>
    </source>
</evidence>
<dbReference type="Pfam" id="PF06889">
    <property type="entry name" value="DUF1266"/>
    <property type="match status" value="1"/>
</dbReference>
<evidence type="ECO:0000313" key="3">
    <source>
        <dbReference type="Proteomes" id="UP001271890"/>
    </source>
</evidence>
<gene>
    <name evidence="2" type="ORF">FE392_12260</name>
</gene>
<evidence type="ECO:0000313" key="2">
    <source>
        <dbReference type="EMBL" id="MDX7988099.1"/>
    </source>
</evidence>
<keyword evidence="3" id="KW-1185">Reference proteome</keyword>
<reference evidence="3" key="1">
    <citation type="journal article" date="2024" name="Toxins">
        <title>Genome Sequence Analysis of Native Xenorhabdus Strains Isolated from Entomopathogenic Nematodes in Argentina.</title>
        <authorList>
            <person name="Palma L."/>
            <person name="Frizzo L."/>
            <person name="Kaiser S."/>
            <person name="Berry C."/>
            <person name="Caballero P."/>
            <person name="Bode H.B."/>
            <person name="Del Valle E.E."/>
        </authorList>
    </citation>
    <scope>NUCLEOTIDE SEQUENCE [LARGE SCALE GENOMIC DNA]</scope>
    <source>
        <strain evidence="3">12</strain>
    </source>
</reference>
<feature type="domain" description="DUF1266" evidence="1">
    <location>
        <begin position="181"/>
        <end position="355"/>
    </location>
</feature>
<sequence length="400" mass="46594">MSDKLIDTWIEFHNATDQDQKTQLFIEFFNLFHSSDFWLATSVADNSDDYTFSIKEDPEFHFRPYIIAYLSEENPASWNGAESTGNNPENFHQFRAEHLYYLVGEFQCDLVIYNGHNYVIFDQNTLTNIKNSAQGENEPYIPENSQPLTTSDWGMILGAPYACFDGWSCNDYSQAEDDGGLASAWGIENRDDLVYQLFTLLVRGHAVDYYNMRDELNKLSKPEFDEILAGIQKSDMSESDKQETLWRYTMMYNNENDIQHIQYLAWDYVRFSMLCLNGCKLQYISEQEAKNWTLMLAPLLRMVYSGWDNLWYHFALTRWFWASTDGDWAECQPEYVNIIRALLNDENSPTSAIDWNSDLPPIETHSFAQALTEVLAKQNPDIDFNEVHEAIRSQVRADES</sequence>
<name>A0ABU4SBC9_9GAMM</name>
<dbReference type="Proteomes" id="UP001271890">
    <property type="component" value="Unassembled WGS sequence"/>
</dbReference>
<proteinExistence type="predicted"/>
<accession>A0ABU4SBC9</accession>
<dbReference type="InterPro" id="IPR009677">
    <property type="entry name" value="DUF1266"/>
</dbReference>
<protein>
    <submittedName>
        <fullName evidence="2">DUF1266 domain-containing protein</fullName>
    </submittedName>
</protein>
<organism evidence="2 3">
    <name type="scientific">Xenorhabdus santafensis</name>
    <dbReference type="NCBI Taxonomy" id="2582833"/>
    <lineage>
        <taxon>Bacteria</taxon>
        <taxon>Pseudomonadati</taxon>
        <taxon>Pseudomonadota</taxon>
        <taxon>Gammaproteobacteria</taxon>
        <taxon>Enterobacterales</taxon>
        <taxon>Morganellaceae</taxon>
        <taxon>Xenorhabdus</taxon>
    </lineage>
</organism>
<dbReference type="RefSeq" id="WP_319930514.1">
    <property type="nucleotide sequence ID" value="NZ_VCDN01000046.1"/>
</dbReference>
<comment type="caution">
    <text evidence="2">The sequence shown here is derived from an EMBL/GenBank/DDBJ whole genome shotgun (WGS) entry which is preliminary data.</text>
</comment>